<name>F4P001_BATDJ</name>
<dbReference type="EMBL" id="GL882882">
    <property type="protein sequence ID" value="EGF81487.1"/>
    <property type="molecule type" value="Genomic_DNA"/>
</dbReference>
<evidence type="ECO:0000256" key="1">
    <source>
        <dbReference type="SAM" id="MobiDB-lite"/>
    </source>
</evidence>
<keyword evidence="4" id="KW-1185">Reference proteome</keyword>
<proteinExistence type="predicted"/>
<dbReference type="EMBL" id="GL882882">
    <property type="protein sequence ID" value="EGF81179.1"/>
    <property type="molecule type" value="Genomic_DNA"/>
</dbReference>
<evidence type="ECO:0000313" key="4">
    <source>
        <dbReference type="Proteomes" id="UP000007241"/>
    </source>
</evidence>
<dbReference type="RefSeq" id="XP_006678056.1">
    <property type="nucleotide sequence ID" value="XM_006677993.1"/>
</dbReference>
<feature type="region of interest" description="Disordered" evidence="1">
    <location>
        <begin position="85"/>
        <end position="125"/>
    </location>
</feature>
<evidence type="ECO:0000313" key="2">
    <source>
        <dbReference type="EMBL" id="EGF81179.1"/>
    </source>
</evidence>
<dbReference type="HOGENOM" id="CLU_1239923_0_0_1"/>
<evidence type="ECO:0000313" key="3">
    <source>
        <dbReference type="EMBL" id="EGF81487.1"/>
    </source>
</evidence>
<dbReference type="AlphaFoldDB" id="F4P001"/>
<gene>
    <name evidence="2" type="ORF">BATDEDRAFT_31587</name>
    <name evidence="3" type="ORF">BATDEDRAFT_36814</name>
</gene>
<accession>F4P001</accession>
<dbReference type="GeneID" id="18240044"/>
<dbReference type="GeneID" id="18241213"/>
<dbReference type="Proteomes" id="UP000007241">
    <property type="component" value="Unassembled WGS sequence"/>
</dbReference>
<protein>
    <submittedName>
        <fullName evidence="3">Expressed protein</fullName>
    </submittedName>
</protein>
<feature type="compositionally biased region" description="Low complexity" evidence="1">
    <location>
        <begin position="85"/>
        <end position="94"/>
    </location>
</feature>
<organism evidence="3 4">
    <name type="scientific">Batrachochytrium dendrobatidis (strain JAM81 / FGSC 10211)</name>
    <name type="common">Frog chytrid fungus</name>
    <dbReference type="NCBI Taxonomy" id="684364"/>
    <lineage>
        <taxon>Eukaryota</taxon>
        <taxon>Fungi</taxon>
        <taxon>Fungi incertae sedis</taxon>
        <taxon>Chytridiomycota</taxon>
        <taxon>Chytridiomycota incertae sedis</taxon>
        <taxon>Chytridiomycetes</taxon>
        <taxon>Rhizophydiales</taxon>
        <taxon>Rhizophydiales incertae sedis</taxon>
        <taxon>Batrachochytrium</taxon>
    </lineage>
</organism>
<reference evidence="3 4" key="1">
    <citation type="submission" date="2009-12" db="EMBL/GenBank/DDBJ databases">
        <title>The draft genome of Batrachochytrium dendrobatidis.</title>
        <authorList>
            <consortium name="US DOE Joint Genome Institute (JGI-PGF)"/>
            <person name="Kuo A."/>
            <person name="Salamov A."/>
            <person name="Schmutz J."/>
            <person name="Lucas S."/>
            <person name="Pitluck S."/>
            <person name="Rosenblum E."/>
            <person name="Stajich J."/>
            <person name="Eisen M."/>
            <person name="Grigoriev I.V."/>
        </authorList>
    </citation>
    <scope>NUCLEOTIDE SEQUENCE [LARGE SCALE GENOMIC DNA]</scope>
    <source>
        <strain evidence="3">JAM81</strain>
        <strain evidence="4">JAM81 / FGSC 10211</strain>
    </source>
</reference>
<dbReference type="RefSeq" id="XP_006677970.1">
    <property type="nucleotide sequence ID" value="XM_006677907.1"/>
</dbReference>
<dbReference type="OrthoDB" id="2181389at2759"/>
<sequence>MITPASFGSDSSQCSSQPLQHLVAQTQIVGFSPSITHSSTITLVPPSQPTDQSLIHSSDFDAVSHSSHVSWISIGINRHVRFNSSTSSLGSSDSEQASDAIHTPYTALQSTTSTRSKRRPRTVFPSAIPSLALDTASTSDTTDSDLDSEADVCDASGFTGEHQNAVLATVCGLHQVNTFSKPIDVRLTLSQQRHLSVHTAQRRVVCAHLNAEFTRPRTISVRR</sequence>